<feature type="compositionally biased region" description="Basic and acidic residues" evidence="1">
    <location>
        <begin position="338"/>
        <end position="348"/>
    </location>
</feature>
<feature type="region of interest" description="Disordered" evidence="1">
    <location>
        <begin position="336"/>
        <end position="359"/>
    </location>
</feature>
<keyword evidence="2" id="KW-1133">Transmembrane helix</keyword>
<protein>
    <recommendedName>
        <fullName evidence="5">DUF2157 domain-containing protein</fullName>
    </recommendedName>
</protein>
<feature type="transmembrane region" description="Helical" evidence="2">
    <location>
        <begin position="211"/>
        <end position="227"/>
    </location>
</feature>
<keyword evidence="2" id="KW-0472">Membrane</keyword>
<evidence type="ECO:0000313" key="3">
    <source>
        <dbReference type="EMBL" id="GGK59442.1"/>
    </source>
</evidence>
<feature type="transmembrane region" description="Helical" evidence="2">
    <location>
        <begin position="285"/>
        <end position="302"/>
    </location>
</feature>
<dbReference type="EMBL" id="BMLB01000001">
    <property type="protein sequence ID" value="GGK59442.1"/>
    <property type="molecule type" value="Genomic_DNA"/>
</dbReference>
<accession>A0ABQ2F6S6</accession>
<evidence type="ECO:0008006" key="5">
    <source>
        <dbReference type="Google" id="ProtNLM"/>
    </source>
</evidence>
<feature type="transmembrane region" description="Helical" evidence="2">
    <location>
        <begin position="58"/>
        <end position="79"/>
    </location>
</feature>
<name>A0ABQ2F6S6_9MICO</name>
<comment type="caution">
    <text evidence="3">The sequence shown here is derived from an EMBL/GenBank/DDBJ whole genome shotgun (WGS) entry which is preliminary data.</text>
</comment>
<reference evidence="4" key="1">
    <citation type="journal article" date="2019" name="Int. J. Syst. Evol. Microbiol.">
        <title>The Global Catalogue of Microorganisms (GCM) 10K type strain sequencing project: providing services to taxonomists for standard genome sequencing and annotation.</title>
        <authorList>
            <consortium name="The Broad Institute Genomics Platform"/>
            <consortium name="The Broad Institute Genome Sequencing Center for Infectious Disease"/>
            <person name="Wu L."/>
            <person name="Ma J."/>
        </authorList>
    </citation>
    <scope>NUCLEOTIDE SEQUENCE [LARGE SCALE GENOMIC DNA]</scope>
    <source>
        <strain evidence="4">CGMCC 1.5362</strain>
    </source>
</reference>
<evidence type="ECO:0000256" key="1">
    <source>
        <dbReference type="SAM" id="MobiDB-lite"/>
    </source>
</evidence>
<feature type="transmembrane region" description="Helical" evidence="2">
    <location>
        <begin position="260"/>
        <end position="278"/>
    </location>
</feature>
<keyword evidence="2" id="KW-0812">Transmembrane</keyword>
<dbReference type="RefSeq" id="WP_022922812.1">
    <property type="nucleotide sequence ID" value="NZ_BMLB01000001.1"/>
</dbReference>
<feature type="transmembrane region" description="Helical" evidence="2">
    <location>
        <begin position="91"/>
        <end position="113"/>
    </location>
</feature>
<feature type="transmembrane region" description="Helical" evidence="2">
    <location>
        <begin position="188"/>
        <end position="205"/>
    </location>
</feature>
<keyword evidence="4" id="KW-1185">Reference proteome</keyword>
<dbReference type="Proteomes" id="UP000662111">
    <property type="component" value="Unassembled WGS sequence"/>
</dbReference>
<evidence type="ECO:0000256" key="2">
    <source>
        <dbReference type="SAM" id="Phobius"/>
    </source>
</evidence>
<gene>
    <name evidence="3" type="ORF">GCM10011509_04640</name>
</gene>
<organism evidence="3 4">
    <name type="scientific">Ornithinimicrobium pekingense</name>
    <dbReference type="NCBI Taxonomy" id="384677"/>
    <lineage>
        <taxon>Bacteria</taxon>
        <taxon>Bacillati</taxon>
        <taxon>Actinomycetota</taxon>
        <taxon>Actinomycetes</taxon>
        <taxon>Micrococcales</taxon>
        <taxon>Ornithinimicrobiaceae</taxon>
        <taxon>Ornithinimicrobium</taxon>
    </lineage>
</organism>
<feature type="transmembrane region" description="Helical" evidence="2">
    <location>
        <begin position="125"/>
        <end position="147"/>
    </location>
</feature>
<feature type="transmembrane region" description="Helical" evidence="2">
    <location>
        <begin position="308"/>
        <end position="332"/>
    </location>
</feature>
<proteinExistence type="predicted"/>
<feature type="transmembrane region" description="Helical" evidence="2">
    <location>
        <begin position="236"/>
        <end position="254"/>
    </location>
</feature>
<evidence type="ECO:0000313" key="4">
    <source>
        <dbReference type="Proteomes" id="UP000662111"/>
    </source>
</evidence>
<feature type="transmembrane region" description="Helical" evidence="2">
    <location>
        <begin position="159"/>
        <end position="181"/>
    </location>
</feature>
<sequence length="359" mass="37044">MSESGIPGRVVTALVGAGLVDPQRVDAAESVVEQTLATLPQQEQAAARPRVGPRLTEVGAYAGAALVVAAVILLGAQYWGDLSPLQRTLLLAAVAAVLLAGAVTLVRVAGGSWRAPTRVGLRVRLLAGTLVAAAAVSAGVALGSWVYDATVPPASFDEHNLSMTAGVGLALVVLVGGYLLVPSVLLHLALGAATVMLLTSVWLGEGDGRELVRGGITLAVAGGWLLLTRRGWAERTAGSGVGALLLLLGAQLLLEHDNPGWAHGATLAVALGLFGLYWWRGEWPFLAVGVLALTMAVTEALVEWTEGSLGAGGAVLVAGLTLLAASGGAVLLRRRREHDHADRPDRPGRFHLGRRERHA</sequence>
<feature type="compositionally biased region" description="Basic residues" evidence="1">
    <location>
        <begin position="349"/>
        <end position="359"/>
    </location>
</feature>